<dbReference type="AlphaFoldDB" id="A0A0D3BGM3"/>
<reference evidence="3" key="2">
    <citation type="submission" date="2015-03" db="UniProtKB">
        <authorList>
            <consortium name="EnsemblPlants"/>
        </authorList>
    </citation>
    <scope>IDENTIFICATION</scope>
</reference>
<feature type="domain" description="Reverse transcriptase zinc-binding" evidence="2">
    <location>
        <begin position="126"/>
        <end position="205"/>
    </location>
</feature>
<evidence type="ECO:0000313" key="3">
    <source>
        <dbReference type="EnsemblPlants" id="Bo3g118510.1"/>
    </source>
</evidence>
<dbReference type="eggNOG" id="KOG1075">
    <property type="taxonomic scope" value="Eukaryota"/>
</dbReference>
<name>A0A0D3BGM3_BRAOL</name>
<evidence type="ECO:0000256" key="1">
    <source>
        <dbReference type="SAM" id="Phobius"/>
    </source>
</evidence>
<keyword evidence="1" id="KW-0812">Transmembrane</keyword>
<protein>
    <recommendedName>
        <fullName evidence="2">Reverse transcriptase zinc-binding domain-containing protein</fullName>
    </recommendedName>
</protein>
<keyword evidence="1" id="KW-0472">Membrane</keyword>
<accession>A0A0D3BGM3</accession>
<keyword evidence="4" id="KW-1185">Reference proteome</keyword>
<sequence length="281" mass="32943">MSMVSWTDVSCPFDDGGLGLRSVQEFMRMVIRNGQPVSSWLDLWHPAGRLIDLTREIGTQKLGIAINARICDVFVNNWRIRVCRGRQLQRLLQEIHHFQLLLTVNVPDGILWKNGPDDYGGKIISSGTWKQIMQGKDKVHWSKIIWFSQGVPRYAFITWLAFRNGLSTGRHTHRWSQPQECLFCGEPDETRDHLFFACPYTFMLWLQVVRNIFGVEPDPDWDITISRLITGTYDHITFILLRLVLQVTIYFIWRKRNDRRHNNSAKHVDQFGCIIEKTMRN</sequence>
<evidence type="ECO:0000313" key="4">
    <source>
        <dbReference type="Proteomes" id="UP000032141"/>
    </source>
</evidence>
<organism evidence="3 4">
    <name type="scientific">Brassica oleracea var. oleracea</name>
    <dbReference type="NCBI Taxonomy" id="109376"/>
    <lineage>
        <taxon>Eukaryota</taxon>
        <taxon>Viridiplantae</taxon>
        <taxon>Streptophyta</taxon>
        <taxon>Embryophyta</taxon>
        <taxon>Tracheophyta</taxon>
        <taxon>Spermatophyta</taxon>
        <taxon>Magnoliopsida</taxon>
        <taxon>eudicotyledons</taxon>
        <taxon>Gunneridae</taxon>
        <taxon>Pentapetalae</taxon>
        <taxon>rosids</taxon>
        <taxon>malvids</taxon>
        <taxon>Brassicales</taxon>
        <taxon>Brassicaceae</taxon>
        <taxon>Brassiceae</taxon>
        <taxon>Brassica</taxon>
    </lineage>
</organism>
<proteinExistence type="predicted"/>
<feature type="transmembrane region" description="Helical" evidence="1">
    <location>
        <begin position="235"/>
        <end position="253"/>
    </location>
</feature>
<dbReference type="PANTHER" id="PTHR33116">
    <property type="entry name" value="REVERSE TRANSCRIPTASE ZINC-BINDING DOMAIN-CONTAINING PROTEIN-RELATED-RELATED"/>
    <property type="match status" value="1"/>
</dbReference>
<dbReference type="HOGENOM" id="CLU_000680_19_0_1"/>
<dbReference type="Gramene" id="Bo3g118510.1">
    <property type="protein sequence ID" value="Bo3g118510.1"/>
    <property type="gene ID" value="Bo3g118510"/>
</dbReference>
<dbReference type="Proteomes" id="UP000032141">
    <property type="component" value="Chromosome C3"/>
</dbReference>
<evidence type="ECO:0000259" key="2">
    <source>
        <dbReference type="Pfam" id="PF13966"/>
    </source>
</evidence>
<dbReference type="PANTHER" id="PTHR33116:SF76">
    <property type="entry name" value="DUF4283 DOMAIN-CONTAINING PROTEIN"/>
    <property type="match status" value="1"/>
</dbReference>
<reference evidence="3 4" key="1">
    <citation type="journal article" date="2014" name="Genome Biol.">
        <title>Transcriptome and methylome profiling reveals relics of genome dominance in the mesopolyploid Brassica oleracea.</title>
        <authorList>
            <person name="Parkin I.A."/>
            <person name="Koh C."/>
            <person name="Tang H."/>
            <person name="Robinson S.J."/>
            <person name="Kagale S."/>
            <person name="Clarke W.E."/>
            <person name="Town C.D."/>
            <person name="Nixon J."/>
            <person name="Krishnakumar V."/>
            <person name="Bidwell S.L."/>
            <person name="Denoeud F."/>
            <person name="Belcram H."/>
            <person name="Links M.G."/>
            <person name="Just J."/>
            <person name="Clarke C."/>
            <person name="Bender T."/>
            <person name="Huebert T."/>
            <person name="Mason A.S."/>
            <person name="Pires J.C."/>
            <person name="Barker G."/>
            <person name="Moore J."/>
            <person name="Walley P.G."/>
            <person name="Manoli S."/>
            <person name="Batley J."/>
            <person name="Edwards D."/>
            <person name="Nelson M.N."/>
            <person name="Wang X."/>
            <person name="Paterson A.H."/>
            <person name="King G."/>
            <person name="Bancroft I."/>
            <person name="Chalhoub B."/>
            <person name="Sharpe A.G."/>
        </authorList>
    </citation>
    <scope>NUCLEOTIDE SEQUENCE</scope>
    <source>
        <strain evidence="3 4">cv. TO1000</strain>
    </source>
</reference>
<keyword evidence="1" id="KW-1133">Transmembrane helix</keyword>
<dbReference type="InterPro" id="IPR026960">
    <property type="entry name" value="RVT-Znf"/>
</dbReference>
<dbReference type="EnsemblPlants" id="Bo3g118510.1">
    <property type="protein sequence ID" value="Bo3g118510.1"/>
    <property type="gene ID" value="Bo3g118510"/>
</dbReference>
<dbReference type="Pfam" id="PF13966">
    <property type="entry name" value="zf-RVT"/>
    <property type="match status" value="1"/>
</dbReference>